<comment type="caution">
    <text evidence="1">The sequence shown here is derived from an EMBL/GenBank/DDBJ whole genome shotgun (WGS) entry which is preliminary data.</text>
</comment>
<keyword evidence="2" id="KW-1185">Reference proteome</keyword>
<organism evidence="1 2">
    <name type="scientific">Scortum barcoo</name>
    <name type="common">barcoo grunter</name>
    <dbReference type="NCBI Taxonomy" id="214431"/>
    <lineage>
        <taxon>Eukaryota</taxon>
        <taxon>Metazoa</taxon>
        <taxon>Chordata</taxon>
        <taxon>Craniata</taxon>
        <taxon>Vertebrata</taxon>
        <taxon>Euteleostomi</taxon>
        <taxon>Actinopterygii</taxon>
        <taxon>Neopterygii</taxon>
        <taxon>Teleostei</taxon>
        <taxon>Neoteleostei</taxon>
        <taxon>Acanthomorphata</taxon>
        <taxon>Eupercaria</taxon>
        <taxon>Centrarchiformes</taxon>
        <taxon>Terapontoidei</taxon>
        <taxon>Terapontidae</taxon>
        <taxon>Scortum</taxon>
    </lineage>
</organism>
<reference evidence="1" key="1">
    <citation type="submission" date="2022-04" db="EMBL/GenBank/DDBJ databases">
        <title>Jade perch genome.</title>
        <authorList>
            <person name="Chao B."/>
        </authorList>
    </citation>
    <scope>NUCLEOTIDE SEQUENCE</scope>
    <source>
        <strain evidence="1">CB-2022</strain>
    </source>
</reference>
<proteinExistence type="predicted"/>
<evidence type="ECO:0000313" key="2">
    <source>
        <dbReference type="Proteomes" id="UP000831701"/>
    </source>
</evidence>
<gene>
    <name evidence="1" type="ORF">L3Q82_001763</name>
</gene>
<protein>
    <submittedName>
        <fullName evidence="1">Uncharacterized protein</fullName>
    </submittedName>
</protein>
<dbReference type="Proteomes" id="UP000831701">
    <property type="component" value="Chromosome 14"/>
</dbReference>
<accession>A0ACB8W486</accession>
<evidence type="ECO:0000313" key="1">
    <source>
        <dbReference type="EMBL" id="KAI3362696.1"/>
    </source>
</evidence>
<sequence length="1239" mass="137437">MEPEGTTEGQATNLAQSAASKLSQMGERTKQLGNVIQDPDRQKRIILVIVCVALLLDNMLYMVIVPIIPDYLEGLQKAADNAQAAVPHTNSTNSTFDKAPKGNFDLQIGVLFASKAILQLLVNPLSGTFIDRVGYDIPLFIGLNVMFLSTLIFAFAENYATLFLARSMQGLGSAFADTSGIALIADRYTEEAERSKALGIALAFISFGSLVAPPFGGVLYEFAGKQVPFLILACICLTDGILCLIVLKPFSNRERENMPVGTPMYKLMIDPYIAVVAGALTICNIPLAFLEPTIANWMEETMHSSQWEIGMTWFPAFFPHVLGVFLTVRLAEKYPHLQWFYGAIGMVFIGASSCTVPACKNFGQLMIPLCGICFGIAFVDTALLPTLAFLVDVRHVSVYGSVYAIADISYCVAYALGPVVAGQIVHDLGFVQLNLGMGLANVLYAPALLLLKNVTQMKPSFSERNMLLEDGPTGLYDTIKMEQREKKRKGLCTTIDENGIETFAQRSYSEEESSGGDGTAFKDNCSGLVPELDTDNILFVMCLKGNQPLCTANMPVLDQEPSKDLGGGEGLPKLPLPALQDTLDVYLRCMKHLLTEEQFNKTQNAVKQFGAPGGVGELLQSKLMERRENKANWVYDYWLNDMYLNNRLALPVNSSPVMVFPQQNFRAPIDSLRRALPVDYARGQLAGTPLCMEQYYRLFSSYRLPGSERDTLVAQESSVMPEPEHIIVACKNQFFVLDVVINFRRLNERDLLTQLQKIVRMAENEEERLPPIGLLTSDGRTEWAESRSVLMRESTNRDSLDMIERCMCLVCLDDPTGPELSDTTRAMLMLHGGGVTKNGGNRWYDKPMQFVVGADGCCGVVCEHSPFEGIVLVQCTEYLLKYMIGSPSKLVRAASVSELPAPRRLRWKCTPDIHKLLASSGDKLQRLVKSLDMNVHKFYDYGKEFIKKQKMSPDAYMQVALQLAYYRCHGRPVSTYESASIRRFREGRVDNIRSATPEALAFVRAMTDRALSTSDAEKMELLRGAITAQTKYTILAITGMAIDNHLLGLREIAQELKIEKPEIFKDEAYLISNQFILSTSQQCLNTLSSSVLKDSVFSQVPTTVEMFCCYGPVVPNGYGACYNPQSDHIIFSVSSFRDSPQTCSAEFVKALVQGLLDMRDLCNKYNPSPSPTPQRQARTLETHTQTDTNWQNKTQQRAVDLTKNQQTLPQVLLKTPDQTKVEAQTQTGEAPALKNGSKS</sequence>
<dbReference type="EMBL" id="CM041544">
    <property type="protein sequence ID" value="KAI3362696.1"/>
    <property type="molecule type" value="Genomic_DNA"/>
</dbReference>
<name>A0ACB8W486_9TELE</name>